<dbReference type="RefSeq" id="WP_148919168.1">
    <property type="nucleotide sequence ID" value="NZ_VTAV01000005.1"/>
</dbReference>
<keyword evidence="2" id="KW-1185">Reference proteome</keyword>
<name>A0A5D4H6T9_9SPHI</name>
<reference evidence="1 2" key="1">
    <citation type="submission" date="2019-08" db="EMBL/GenBank/DDBJ databases">
        <title>Phlebobacter frassis gen. nov. sp. nov., a new member of family Sphingobacteriaceae isolated from sand fly rearing media.</title>
        <authorList>
            <person name="Kakumanu M.L."/>
            <person name="Marayati B.F."/>
            <person name="Wada-Katsumata A."/>
            <person name="Wasserberg G."/>
            <person name="Schal C."/>
            <person name="Apperson C.S."/>
            <person name="Ponnusamy L."/>
        </authorList>
    </citation>
    <scope>NUCLEOTIDE SEQUENCE [LARGE SCALE GENOMIC DNA]</scope>
    <source>
        <strain evidence="1 2">SSI9</strain>
    </source>
</reference>
<dbReference type="InterPro" id="IPR013783">
    <property type="entry name" value="Ig-like_fold"/>
</dbReference>
<accession>A0A5D4H6T9</accession>
<dbReference type="Proteomes" id="UP000322362">
    <property type="component" value="Unassembled WGS sequence"/>
</dbReference>
<sequence length="123" mass="14126">MKKVAIGAFISLICCSCADFVEYPLEEEHVELLAPADGIVTSDTVLTFWWGTHEDAKYYRLQLVRPDFEKTEQLIADSVVLTNQLTLELKTGDYAWRVRPENDGSVGLFKEERTLKIRKDEEQ</sequence>
<dbReference type="EMBL" id="VTAV01000005">
    <property type="protein sequence ID" value="TYR36317.1"/>
    <property type="molecule type" value="Genomic_DNA"/>
</dbReference>
<protein>
    <submittedName>
        <fullName evidence="1">Uncharacterized protein</fullName>
    </submittedName>
</protein>
<organism evidence="1 2">
    <name type="scientific">Sphingobacterium phlebotomi</name>
    <dbReference type="NCBI Taxonomy" id="2605433"/>
    <lineage>
        <taxon>Bacteria</taxon>
        <taxon>Pseudomonadati</taxon>
        <taxon>Bacteroidota</taxon>
        <taxon>Sphingobacteriia</taxon>
        <taxon>Sphingobacteriales</taxon>
        <taxon>Sphingobacteriaceae</taxon>
        <taxon>Sphingobacterium</taxon>
    </lineage>
</organism>
<dbReference type="Gene3D" id="2.60.40.10">
    <property type="entry name" value="Immunoglobulins"/>
    <property type="match status" value="1"/>
</dbReference>
<dbReference type="AlphaFoldDB" id="A0A5D4H6T9"/>
<comment type="caution">
    <text evidence="1">The sequence shown here is derived from an EMBL/GenBank/DDBJ whole genome shotgun (WGS) entry which is preliminary data.</text>
</comment>
<proteinExistence type="predicted"/>
<evidence type="ECO:0000313" key="1">
    <source>
        <dbReference type="EMBL" id="TYR36317.1"/>
    </source>
</evidence>
<evidence type="ECO:0000313" key="2">
    <source>
        <dbReference type="Proteomes" id="UP000322362"/>
    </source>
</evidence>
<gene>
    <name evidence="1" type="ORF">FXV77_10440</name>
</gene>